<dbReference type="InterPro" id="IPR001433">
    <property type="entry name" value="OxRdtase_FAD/NAD-bd"/>
</dbReference>
<name>A0ABY2Q3C5_9HYPH</name>
<dbReference type="InterPro" id="IPR017938">
    <property type="entry name" value="Riboflavin_synthase-like_b-brl"/>
</dbReference>
<dbReference type="RefSeq" id="WP_136359507.1">
    <property type="nucleotide sequence ID" value="NZ_SSNY01000011.1"/>
</dbReference>
<dbReference type="InterPro" id="IPR029039">
    <property type="entry name" value="Flavoprotein-like_sf"/>
</dbReference>
<dbReference type="PRINTS" id="PR00371">
    <property type="entry name" value="FPNCR"/>
</dbReference>
<feature type="transmembrane region" description="Helical" evidence="5">
    <location>
        <begin position="163"/>
        <end position="185"/>
    </location>
</feature>
<dbReference type="CDD" id="cd06201">
    <property type="entry name" value="SiR_like2"/>
    <property type="match status" value="1"/>
</dbReference>
<evidence type="ECO:0000259" key="7">
    <source>
        <dbReference type="PROSITE" id="PS51384"/>
    </source>
</evidence>
<dbReference type="InterPro" id="IPR001094">
    <property type="entry name" value="Flavdoxin-like"/>
</dbReference>
<keyword evidence="2" id="KW-0288">FMN</keyword>
<dbReference type="InterPro" id="IPR039261">
    <property type="entry name" value="FNR_nucleotide-bd"/>
</dbReference>
<evidence type="ECO:0000256" key="4">
    <source>
        <dbReference type="ARBA" id="ARBA00023797"/>
    </source>
</evidence>
<evidence type="ECO:0000256" key="5">
    <source>
        <dbReference type="SAM" id="Phobius"/>
    </source>
</evidence>
<dbReference type="InterPro" id="IPR005625">
    <property type="entry name" value="PepSY-ass_TM"/>
</dbReference>
<feature type="transmembrane region" description="Helical" evidence="5">
    <location>
        <begin position="288"/>
        <end position="314"/>
    </location>
</feature>
<dbReference type="PRINTS" id="PR00369">
    <property type="entry name" value="FLAVODOXIN"/>
</dbReference>
<evidence type="ECO:0000313" key="8">
    <source>
        <dbReference type="EMBL" id="THF55469.1"/>
    </source>
</evidence>
<dbReference type="InterPro" id="IPR017927">
    <property type="entry name" value="FAD-bd_FR_type"/>
</dbReference>
<dbReference type="SUPFAM" id="SSF52343">
    <property type="entry name" value="Ferredoxin reductase-like, C-terminal NADP-linked domain"/>
    <property type="match status" value="1"/>
</dbReference>
<sequence length="734" mass="77951">MRLFHRLLGLFAAILITILALSGTYLSVLPALERAGTVAASGRLSVAEVAGRIERAYPDVEQIVRSPSGGIVASYLENGRAVSSVIDPASGRAIGEVAPSAVERWVKNLHRSLFLGNGGRATAAIGALALLLLNLSGLQMTARRAGGWRRMLGRARGTGAQRLHIGLGKLTALGVFLSTVTALYMSLATFGLVPDGSSQAAPVLQVAAGAGPALPADRLAALQDIDLGQLRELTFPDRSVPSDVYELSTATGEGFVDPATGQMLAWQDSGAARQIYEFIYMIHTGQGLWWLGLLLGASALGVPVLGGAGTAIWWSQRRGRVRIARNAAAAAADTVILVGSESGSTWGFARTLHEALAALGHRVHTAPMNDIAARYPAARRMFVLAATYGDGEAPAGADSFLRRIDRMEPPHFPVAVLGFGDRQFPAFCRFARDVERALRSKGWKRLMPLAAIDRQSAQEFSHWGEVLSAVMGKTIRLAHVAEVPRTQTLTLIERVDYGAEVQVPTAILRFSMPNAGLMARLSGRAWPRFAAGDLLGVVAPGCTTPRYYSLASSSCDGAVEICVRKQPGGACSTLLHALRPGDGIRAFVRRNSGFRPLPGRMPVILVGAGTGIGPLAGFIRGNGKARPMHLYFGGRHPASDFLYRDEIAGWLGDGRLTCISAIFSRIAGGGYVQDLLREDAERLRALIADGAQIMVCGGREMAAGVMEALAQVISPLGLTPQALKAQGKYVEDVY</sequence>
<dbReference type="SUPFAM" id="SSF52218">
    <property type="entry name" value="Flavoproteins"/>
    <property type="match status" value="1"/>
</dbReference>
<comment type="caution">
    <text evidence="8">The sequence shown here is derived from an EMBL/GenBank/DDBJ whole genome shotgun (WGS) entry which is preliminary data.</text>
</comment>
<dbReference type="Gene3D" id="2.40.30.10">
    <property type="entry name" value="Translation factors"/>
    <property type="match status" value="1"/>
</dbReference>
<dbReference type="Pfam" id="PF00258">
    <property type="entry name" value="Flavodoxin_1"/>
    <property type="match status" value="1"/>
</dbReference>
<keyword evidence="5" id="KW-0472">Membrane</keyword>
<dbReference type="Proteomes" id="UP000306441">
    <property type="component" value="Unassembled WGS sequence"/>
</dbReference>
<keyword evidence="5" id="KW-0812">Transmembrane</keyword>
<evidence type="ECO:0000256" key="1">
    <source>
        <dbReference type="ARBA" id="ARBA00022630"/>
    </source>
</evidence>
<evidence type="ECO:0000259" key="6">
    <source>
        <dbReference type="PROSITE" id="PS50902"/>
    </source>
</evidence>
<evidence type="ECO:0000256" key="3">
    <source>
        <dbReference type="ARBA" id="ARBA00022982"/>
    </source>
</evidence>
<proteinExistence type="predicted"/>
<keyword evidence="1" id="KW-0285">Flavoprotein</keyword>
<dbReference type="EMBL" id="SSNY01000011">
    <property type="protein sequence ID" value="THF55469.1"/>
    <property type="molecule type" value="Genomic_DNA"/>
</dbReference>
<gene>
    <name evidence="8" type="ORF">E6C48_17715</name>
</gene>
<keyword evidence="5" id="KW-1133">Transmembrane helix</keyword>
<dbReference type="PROSITE" id="PS51384">
    <property type="entry name" value="FAD_FR"/>
    <property type="match status" value="1"/>
</dbReference>
<reference evidence="8 9" key="1">
    <citation type="submission" date="2019-04" db="EMBL/GenBank/DDBJ databases">
        <title>Mesorhizobium composti sp. nov., isolated from compost.</title>
        <authorList>
            <person name="Lin S.-Y."/>
            <person name="Hameed A."/>
            <person name="Hsieh Y.-T."/>
            <person name="Young C.-C."/>
        </authorList>
    </citation>
    <scope>NUCLEOTIDE SEQUENCE [LARGE SCALE GENOMIC DNA]</scope>
    <source>
        <strain evidence="8 9">CC-YTH430</strain>
    </source>
</reference>
<dbReference type="SUPFAM" id="SSF63380">
    <property type="entry name" value="Riboflavin synthase domain-like"/>
    <property type="match status" value="1"/>
</dbReference>
<dbReference type="InterPro" id="IPR008254">
    <property type="entry name" value="Flavodoxin/NO_synth"/>
</dbReference>
<dbReference type="PANTHER" id="PTHR19384:SF17">
    <property type="entry name" value="NADPH--CYTOCHROME P450 REDUCTASE"/>
    <property type="match status" value="1"/>
</dbReference>
<dbReference type="Pfam" id="PF00175">
    <property type="entry name" value="NAD_binding_1"/>
    <property type="match status" value="1"/>
</dbReference>
<protein>
    <recommendedName>
        <fullName evidence="4">NADPH--hemoprotein reductase</fullName>
        <ecNumber evidence="4">1.6.2.4</ecNumber>
    </recommendedName>
</protein>
<keyword evidence="3" id="KW-0249">Electron transport</keyword>
<organism evidence="8 9">
    <name type="scientific">Ollibium composti</name>
    <dbReference type="NCBI Taxonomy" id="2675109"/>
    <lineage>
        <taxon>Bacteria</taxon>
        <taxon>Pseudomonadati</taxon>
        <taxon>Pseudomonadota</taxon>
        <taxon>Alphaproteobacteria</taxon>
        <taxon>Hyphomicrobiales</taxon>
        <taxon>Phyllobacteriaceae</taxon>
        <taxon>Ollibium</taxon>
    </lineage>
</organism>
<dbReference type="Pfam" id="PF03929">
    <property type="entry name" value="PepSY_TM"/>
    <property type="match status" value="1"/>
</dbReference>
<feature type="domain" description="FAD-binding FR-type" evidence="7">
    <location>
        <begin position="484"/>
        <end position="598"/>
    </location>
</feature>
<accession>A0ABY2Q3C5</accession>
<evidence type="ECO:0000313" key="9">
    <source>
        <dbReference type="Proteomes" id="UP000306441"/>
    </source>
</evidence>
<evidence type="ECO:0000256" key="2">
    <source>
        <dbReference type="ARBA" id="ARBA00022643"/>
    </source>
</evidence>
<dbReference type="Gene3D" id="3.40.50.360">
    <property type="match status" value="1"/>
</dbReference>
<keyword evidence="3" id="KW-0813">Transport</keyword>
<dbReference type="Gene3D" id="3.40.50.80">
    <property type="entry name" value="Nucleotide-binding domain of ferredoxin-NADP reductase (FNR) module"/>
    <property type="match status" value="1"/>
</dbReference>
<dbReference type="PROSITE" id="PS50902">
    <property type="entry name" value="FLAVODOXIN_LIKE"/>
    <property type="match status" value="1"/>
</dbReference>
<feature type="transmembrane region" description="Helical" evidence="5">
    <location>
        <begin position="121"/>
        <end position="142"/>
    </location>
</feature>
<dbReference type="InterPro" id="IPR001709">
    <property type="entry name" value="Flavoprot_Pyr_Nucl_cyt_Rdtase"/>
</dbReference>
<dbReference type="PANTHER" id="PTHR19384">
    <property type="entry name" value="NITRIC OXIDE SYNTHASE-RELATED"/>
    <property type="match status" value="1"/>
</dbReference>
<dbReference type="EC" id="1.6.2.4" evidence="4"/>
<keyword evidence="9" id="KW-1185">Reference proteome</keyword>
<feature type="domain" description="Flavodoxin-like" evidence="6">
    <location>
        <begin position="334"/>
        <end position="468"/>
    </location>
</feature>